<dbReference type="Gene3D" id="1.20.1250.20">
    <property type="entry name" value="MFS general substrate transporter like domains"/>
    <property type="match status" value="2"/>
</dbReference>
<proteinExistence type="predicted"/>
<comment type="subcellular location">
    <subcellularLocation>
        <location evidence="1">Cell membrane</location>
        <topology evidence="1">Multi-pass membrane protein</topology>
    </subcellularLocation>
</comment>
<dbReference type="SUPFAM" id="SSF103473">
    <property type="entry name" value="MFS general substrate transporter"/>
    <property type="match status" value="1"/>
</dbReference>
<evidence type="ECO:0000256" key="3">
    <source>
        <dbReference type="ARBA" id="ARBA00022989"/>
    </source>
</evidence>
<keyword evidence="2 5" id="KW-0812">Transmembrane</keyword>
<dbReference type="PANTHER" id="PTHR23501:SF154">
    <property type="entry name" value="MULTIDRUG-EFFLUX TRANSPORTER RV1634-RELATED"/>
    <property type="match status" value="1"/>
</dbReference>
<evidence type="ECO:0000313" key="7">
    <source>
        <dbReference type="EMBL" id="MBB2892610.1"/>
    </source>
</evidence>
<evidence type="ECO:0000256" key="1">
    <source>
        <dbReference type="ARBA" id="ARBA00004651"/>
    </source>
</evidence>
<evidence type="ECO:0000256" key="5">
    <source>
        <dbReference type="SAM" id="Phobius"/>
    </source>
</evidence>
<dbReference type="InterPro" id="IPR020846">
    <property type="entry name" value="MFS_dom"/>
</dbReference>
<evidence type="ECO:0000256" key="4">
    <source>
        <dbReference type="ARBA" id="ARBA00023136"/>
    </source>
</evidence>
<organism evidence="7 8">
    <name type="scientific">Flexivirga oryzae</name>
    <dbReference type="NCBI Taxonomy" id="1794944"/>
    <lineage>
        <taxon>Bacteria</taxon>
        <taxon>Bacillati</taxon>
        <taxon>Actinomycetota</taxon>
        <taxon>Actinomycetes</taxon>
        <taxon>Micrococcales</taxon>
        <taxon>Dermacoccaceae</taxon>
        <taxon>Flexivirga</taxon>
    </lineage>
</organism>
<feature type="transmembrane region" description="Helical" evidence="5">
    <location>
        <begin position="397"/>
        <end position="414"/>
    </location>
</feature>
<keyword evidence="4 5" id="KW-0472">Membrane</keyword>
<evidence type="ECO:0000313" key="8">
    <source>
        <dbReference type="Proteomes" id="UP000559182"/>
    </source>
</evidence>
<feature type="transmembrane region" description="Helical" evidence="5">
    <location>
        <begin position="77"/>
        <end position="96"/>
    </location>
</feature>
<name>A0A839N4C0_9MICO</name>
<feature type="transmembrane region" description="Helical" evidence="5">
    <location>
        <begin position="326"/>
        <end position="346"/>
    </location>
</feature>
<dbReference type="InterPro" id="IPR011701">
    <property type="entry name" value="MFS"/>
</dbReference>
<feature type="transmembrane region" description="Helical" evidence="5">
    <location>
        <begin position="261"/>
        <end position="284"/>
    </location>
</feature>
<dbReference type="PANTHER" id="PTHR23501">
    <property type="entry name" value="MAJOR FACILITATOR SUPERFAMILY"/>
    <property type="match status" value="1"/>
</dbReference>
<dbReference type="RefSeq" id="WP_183320759.1">
    <property type="nucleotide sequence ID" value="NZ_JACHVQ010000001.1"/>
</dbReference>
<dbReference type="Pfam" id="PF07690">
    <property type="entry name" value="MFS_1"/>
    <property type="match status" value="1"/>
</dbReference>
<reference evidence="7 8" key="1">
    <citation type="submission" date="2020-08" db="EMBL/GenBank/DDBJ databases">
        <title>Sequencing the genomes of 1000 actinobacteria strains.</title>
        <authorList>
            <person name="Klenk H.-P."/>
        </authorList>
    </citation>
    <scope>NUCLEOTIDE SEQUENCE [LARGE SCALE GENOMIC DNA]</scope>
    <source>
        <strain evidence="7 8">DSM 105369</strain>
    </source>
</reference>
<dbReference type="PROSITE" id="PS50850">
    <property type="entry name" value="MFS"/>
    <property type="match status" value="1"/>
</dbReference>
<feature type="transmembrane region" description="Helical" evidence="5">
    <location>
        <begin position="46"/>
        <end position="65"/>
    </location>
</feature>
<feature type="transmembrane region" description="Helical" evidence="5">
    <location>
        <begin position="12"/>
        <end position="34"/>
    </location>
</feature>
<evidence type="ECO:0000259" key="6">
    <source>
        <dbReference type="PROSITE" id="PS50850"/>
    </source>
</evidence>
<protein>
    <submittedName>
        <fullName evidence="7">MFS family permease</fullName>
    </submittedName>
</protein>
<feature type="transmembrane region" description="Helical" evidence="5">
    <location>
        <begin position="108"/>
        <end position="129"/>
    </location>
</feature>
<dbReference type="InterPro" id="IPR036259">
    <property type="entry name" value="MFS_trans_sf"/>
</dbReference>
<feature type="domain" description="Major facilitator superfamily (MFS) profile" evidence="6">
    <location>
        <begin position="13"/>
        <end position="449"/>
    </location>
</feature>
<dbReference type="EMBL" id="JACHVQ010000001">
    <property type="protein sequence ID" value="MBB2892610.1"/>
    <property type="molecule type" value="Genomic_DNA"/>
</dbReference>
<evidence type="ECO:0000256" key="2">
    <source>
        <dbReference type="ARBA" id="ARBA00022692"/>
    </source>
</evidence>
<gene>
    <name evidence="7" type="ORF">FHU39_002594</name>
</gene>
<feature type="transmembrane region" description="Helical" evidence="5">
    <location>
        <begin position="296"/>
        <end position="314"/>
    </location>
</feature>
<dbReference type="GO" id="GO:0005886">
    <property type="term" value="C:plasma membrane"/>
    <property type="evidence" value="ECO:0007669"/>
    <property type="project" value="UniProtKB-SubCell"/>
</dbReference>
<feature type="transmembrane region" description="Helical" evidence="5">
    <location>
        <begin position="166"/>
        <end position="185"/>
    </location>
</feature>
<keyword evidence="3 5" id="KW-1133">Transmembrane helix</keyword>
<comment type="caution">
    <text evidence="7">The sequence shown here is derived from an EMBL/GenBank/DDBJ whole genome shotgun (WGS) entry which is preliminary data.</text>
</comment>
<accession>A0A839N4C0</accession>
<dbReference type="AlphaFoldDB" id="A0A839N4C0"/>
<keyword evidence="8" id="KW-1185">Reference proteome</keyword>
<feature type="transmembrane region" description="Helical" evidence="5">
    <location>
        <begin position="420"/>
        <end position="440"/>
    </location>
</feature>
<feature type="transmembrane region" description="Helical" evidence="5">
    <location>
        <begin position="352"/>
        <end position="376"/>
    </location>
</feature>
<sequence>MSDTSWTPIRRMTLIGVVLLEVLVAFEQIAVATAMPTAAKDLDGLAIYPVVFAVPLAAAVLAMVVAGPWADSAGPRLVIVTGASLFVTGLLLAGAAQSMTMLILGRTVQSIGGGLDSVALYVLIAAAFPEALRPRVFVGISAAWVAPSLFGPPLAGFLATHASWRWVFWVGAAFAIPGLALLLPAMRRLPAIRREREPASSVRRRLVAAAAAALGAVALSLAADRAPALAVGLAVTGGLLLVIFVPRLVPAGTLRGGRGMPSVIATRALLGAAFAGTEVYLPLMLTRQHHLSATEAGLVLTVGALSWSVAAWIAGRRTTHEDQRRLVRIGLVLLTIGVTGAVSAAWPATPAWVLYVAWLVGGTGIGLAYSPLTVLLMGMSAPDEQGRNASSIQTAEMLTTSVLLAVSAIVFGGLTSHSQIAAFGSGLALAAVAGALGIVVSRRLAPVGHAQSADAAAMTESMDAG</sequence>
<feature type="transmembrane region" description="Helical" evidence="5">
    <location>
        <begin position="206"/>
        <end position="223"/>
    </location>
</feature>
<feature type="transmembrane region" description="Helical" evidence="5">
    <location>
        <begin position="136"/>
        <end position="160"/>
    </location>
</feature>
<dbReference type="GO" id="GO:0022857">
    <property type="term" value="F:transmembrane transporter activity"/>
    <property type="evidence" value="ECO:0007669"/>
    <property type="project" value="InterPro"/>
</dbReference>
<feature type="transmembrane region" description="Helical" evidence="5">
    <location>
        <begin position="229"/>
        <end position="249"/>
    </location>
</feature>
<dbReference type="Proteomes" id="UP000559182">
    <property type="component" value="Unassembled WGS sequence"/>
</dbReference>